<dbReference type="Gene3D" id="3.90.550.10">
    <property type="entry name" value="Spore Coat Polysaccharide Biosynthesis Protein SpsA, Chain A"/>
    <property type="match status" value="1"/>
</dbReference>
<dbReference type="InterPro" id="IPR005835">
    <property type="entry name" value="NTP_transferase_dom"/>
</dbReference>
<gene>
    <name evidence="2" type="primary">algA_1</name>
    <name evidence="2" type="ORF">SK3146_03094</name>
</gene>
<protein>
    <submittedName>
        <fullName evidence="2">Alginate biosynthesis protein AlgA</fullName>
    </submittedName>
</protein>
<dbReference type="SUPFAM" id="SSF53448">
    <property type="entry name" value="Nucleotide-diphospho-sugar transferases"/>
    <property type="match status" value="1"/>
</dbReference>
<keyword evidence="3" id="KW-1185">Reference proteome</keyword>
<dbReference type="RefSeq" id="WP_249866313.1">
    <property type="nucleotide sequence ID" value="NZ_CP027059.1"/>
</dbReference>
<evidence type="ECO:0000313" key="2">
    <source>
        <dbReference type="EMBL" id="UQZ83887.1"/>
    </source>
</evidence>
<evidence type="ECO:0000259" key="1">
    <source>
        <dbReference type="Pfam" id="PF00483"/>
    </source>
</evidence>
<reference evidence="2" key="1">
    <citation type="submission" date="2018-02" db="EMBL/GenBank/DDBJ databases">
        <authorList>
            <person name="Kim S.-K."/>
            <person name="Jung H.-I."/>
            <person name="Lee S.-W."/>
        </authorList>
    </citation>
    <scope>NUCLEOTIDE SEQUENCE</scope>
    <source>
        <strain evidence="2">SK3146</strain>
    </source>
</reference>
<dbReference type="EMBL" id="CP027059">
    <property type="protein sequence ID" value="UQZ83887.1"/>
    <property type="molecule type" value="Genomic_DNA"/>
</dbReference>
<dbReference type="PANTHER" id="PTHR46390:SF1">
    <property type="entry name" value="MANNOSE-1-PHOSPHATE GUANYLYLTRANSFERASE"/>
    <property type="match status" value="1"/>
</dbReference>
<dbReference type="InterPro" id="IPR029044">
    <property type="entry name" value="Nucleotide-diphossugar_trans"/>
</dbReference>
<accession>A0ABY4RRB1</accession>
<dbReference type="Proteomes" id="UP001057134">
    <property type="component" value="Chromosome"/>
</dbReference>
<dbReference type="Pfam" id="PF00483">
    <property type="entry name" value="NTP_transferase"/>
    <property type="match status" value="1"/>
</dbReference>
<proteinExistence type="predicted"/>
<dbReference type="SUPFAM" id="SSF159283">
    <property type="entry name" value="Guanosine diphospho-D-mannose pyrophosphorylase/mannose-6-phosphate isomerase linker domain"/>
    <property type="match status" value="1"/>
</dbReference>
<feature type="domain" description="Nucleotidyl transferase" evidence="1">
    <location>
        <begin position="2"/>
        <end position="263"/>
    </location>
</feature>
<name>A0ABY4RRB1_9BACL</name>
<organism evidence="2 3">
    <name type="scientific">Paenibacillus konkukensis</name>
    <dbReference type="NCBI Taxonomy" id="2020716"/>
    <lineage>
        <taxon>Bacteria</taxon>
        <taxon>Bacillati</taxon>
        <taxon>Bacillota</taxon>
        <taxon>Bacilli</taxon>
        <taxon>Bacillales</taxon>
        <taxon>Paenibacillaceae</taxon>
        <taxon>Paenibacillus</taxon>
    </lineage>
</organism>
<evidence type="ECO:0000313" key="3">
    <source>
        <dbReference type="Proteomes" id="UP001057134"/>
    </source>
</evidence>
<sequence>MILLSGGSGVRLWPLSNEQRSKQFLPLFKDERARPVSMLQRVWKQLERRGMRRSAVIAASAGQCHLLREQLGEEAELVLEPSKRDTFPAIALSVSYLHSVRGVPRDEYVAVMPVDGQVTDSFYDALDKLPAALERTGAQVALMGVRPAFPSEKYGYLIPDRCEGDVFTVRQFYEKPSADRAARYIELGGLWNCGVFCFRVGFLLDKLNELGLPSSYERLLSQYDGLECRSFDYAVLEKERSLAGVMYDGPWKDLGTWSTLTEEMSGPVTGEGFIADGCRNVHIVNELKMPILVLGLSDVVVAASDEGILVAHKEESAQLKHAWHQMMEGKQPKRGESVRVQRQLLDQSAFADGSVVTTSKLRLETGEQMEVEALAEADKGRKTISLTVLQGLLGLTVNGEEAASSPGMQITLEHGDRARLRALAPAELIEIVRMTEI</sequence>
<dbReference type="InterPro" id="IPR051161">
    <property type="entry name" value="Mannose-6P_isomerase_type2"/>
</dbReference>
<dbReference type="PANTHER" id="PTHR46390">
    <property type="entry name" value="MANNOSE-1-PHOSPHATE GUANYLYLTRANSFERASE"/>
    <property type="match status" value="1"/>
</dbReference>
<reference evidence="2" key="2">
    <citation type="journal article" date="2021" name="J Anim Sci Technol">
        <title>Complete genome sequence of Paenibacillus konkukensis sp. nov. SK3146 as a potential probiotic strain.</title>
        <authorList>
            <person name="Jung H.I."/>
            <person name="Park S."/>
            <person name="Niu K.M."/>
            <person name="Lee S.W."/>
            <person name="Kothari D."/>
            <person name="Yi K.J."/>
            <person name="Kim S.K."/>
        </authorList>
    </citation>
    <scope>NUCLEOTIDE SEQUENCE</scope>
    <source>
        <strain evidence="2">SK3146</strain>
    </source>
</reference>